<dbReference type="SUPFAM" id="SSF81321">
    <property type="entry name" value="Family A G protein-coupled receptor-like"/>
    <property type="match status" value="1"/>
</dbReference>
<evidence type="ECO:0000256" key="5">
    <source>
        <dbReference type="ARBA" id="ARBA00023040"/>
    </source>
</evidence>
<dbReference type="PANTHER" id="PTHR24249:SF372">
    <property type="entry name" value="G-PROTEIN COUPLED RECEPTORS FAMILY 1 PROFILE DOMAIN-CONTAINING PROTEIN"/>
    <property type="match status" value="1"/>
</dbReference>
<evidence type="ECO:0000259" key="10">
    <source>
        <dbReference type="PROSITE" id="PS50262"/>
    </source>
</evidence>
<organism evidence="11 12">
    <name type="scientific">Pocillopora meandrina</name>
    <dbReference type="NCBI Taxonomy" id="46732"/>
    <lineage>
        <taxon>Eukaryota</taxon>
        <taxon>Metazoa</taxon>
        <taxon>Cnidaria</taxon>
        <taxon>Anthozoa</taxon>
        <taxon>Hexacorallia</taxon>
        <taxon>Scleractinia</taxon>
        <taxon>Astrocoeniina</taxon>
        <taxon>Pocilloporidae</taxon>
        <taxon>Pocillopora</taxon>
    </lineage>
</organism>
<proteinExistence type="predicted"/>
<keyword evidence="4 9" id="KW-1133">Transmembrane helix</keyword>
<dbReference type="InterPro" id="IPR017452">
    <property type="entry name" value="GPCR_Rhodpsn_7TM"/>
</dbReference>
<dbReference type="Pfam" id="PF00001">
    <property type="entry name" value="7tm_1"/>
    <property type="match status" value="1"/>
</dbReference>
<feature type="transmembrane region" description="Helical" evidence="9">
    <location>
        <begin position="260"/>
        <end position="281"/>
    </location>
</feature>
<evidence type="ECO:0000256" key="3">
    <source>
        <dbReference type="ARBA" id="ARBA00022692"/>
    </source>
</evidence>
<feature type="transmembrane region" description="Helical" evidence="9">
    <location>
        <begin position="220"/>
        <end position="245"/>
    </location>
</feature>
<dbReference type="GO" id="GO:0004930">
    <property type="term" value="F:G protein-coupled receptor activity"/>
    <property type="evidence" value="ECO:0007669"/>
    <property type="project" value="UniProtKB-KW"/>
</dbReference>
<evidence type="ECO:0000313" key="11">
    <source>
        <dbReference type="EMBL" id="CAH3149529.1"/>
    </source>
</evidence>
<comment type="subcellular location">
    <subcellularLocation>
        <location evidence="1">Cell membrane</location>
        <topology evidence="1">Multi-pass membrane protein</topology>
    </subcellularLocation>
</comment>
<sequence>MDGLDDHCQDCESKKCFYGLGKLQSIIFVFLCSICGLLAIGGNLTLLVIFRYCGTVREKMNNTFVVSLAVADLMIGLTIIPLYICYGVAFEPRWLVKLEGFLWIVTTSATTHSLSAVSIDRLISVIYPLRYHQIITRKRCTVIILLIWLGSVIFGSPRLFINDFRKLEKLWIACSIATVAVPLLIMCYSYGRIFTIVREKNGDIINNPNAPREGLVNKKAAVTIGIIVCLFIVTFTPSAVVYFLLLFEDDVCTEYELNNSWLWVALVSFYHSAFNPWVYGFRHGELRKDFKKLFGKKCKAFW</sequence>
<feature type="transmembrane region" description="Helical" evidence="9">
    <location>
        <begin position="101"/>
        <end position="119"/>
    </location>
</feature>
<evidence type="ECO:0000256" key="7">
    <source>
        <dbReference type="ARBA" id="ARBA00023170"/>
    </source>
</evidence>
<dbReference type="EMBL" id="CALNXJ010000046">
    <property type="protein sequence ID" value="CAH3149529.1"/>
    <property type="molecule type" value="Genomic_DNA"/>
</dbReference>
<keyword evidence="12" id="KW-1185">Reference proteome</keyword>
<dbReference type="PANTHER" id="PTHR24249">
    <property type="entry name" value="HISTAMINE RECEPTOR-RELATED G-PROTEIN COUPLED RECEPTOR"/>
    <property type="match status" value="1"/>
</dbReference>
<name>A0AAU9XLP2_9CNID</name>
<dbReference type="AlphaFoldDB" id="A0AAU9XLP2"/>
<dbReference type="PROSITE" id="PS50262">
    <property type="entry name" value="G_PROTEIN_RECEP_F1_2"/>
    <property type="match status" value="1"/>
</dbReference>
<protein>
    <recommendedName>
        <fullName evidence="10">G-protein coupled receptors family 1 profile domain-containing protein</fullName>
    </recommendedName>
</protein>
<evidence type="ECO:0000256" key="9">
    <source>
        <dbReference type="SAM" id="Phobius"/>
    </source>
</evidence>
<evidence type="ECO:0000256" key="8">
    <source>
        <dbReference type="ARBA" id="ARBA00023224"/>
    </source>
</evidence>
<feature type="transmembrane region" description="Helical" evidence="9">
    <location>
        <begin position="64"/>
        <end position="89"/>
    </location>
</feature>
<reference evidence="11 12" key="1">
    <citation type="submission" date="2022-05" db="EMBL/GenBank/DDBJ databases">
        <authorList>
            <consortium name="Genoscope - CEA"/>
            <person name="William W."/>
        </authorList>
    </citation>
    <scope>NUCLEOTIDE SEQUENCE [LARGE SCALE GENOMIC DNA]</scope>
</reference>
<feature type="domain" description="G-protein coupled receptors family 1 profile" evidence="10">
    <location>
        <begin position="42"/>
        <end position="279"/>
    </location>
</feature>
<dbReference type="PRINTS" id="PR00237">
    <property type="entry name" value="GPCRRHODOPSN"/>
</dbReference>
<feature type="transmembrane region" description="Helical" evidence="9">
    <location>
        <begin position="140"/>
        <end position="158"/>
    </location>
</feature>
<keyword evidence="8" id="KW-0807">Transducer</keyword>
<evidence type="ECO:0000256" key="4">
    <source>
        <dbReference type="ARBA" id="ARBA00022989"/>
    </source>
</evidence>
<feature type="transmembrane region" description="Helical" evidence="9">
    <location>
        <begin position="170"/>
        <end position="191"/>
    </location>
</feature>
<accession>A0AAU9XLP2</accession>
<evidence type="ECO:0000256" key="2">
    <source>
        <dbReference type="ARBA" id="ARBA00022475"/>
    </source>
</evidence>
<keyword evidence="6 9" id="KW-0472">Membrane</keyword>
<keyword evidence="5" id="KW-0297">G-protein coupled receptor</keyword>
<keyword evidence="7" id="KW-0675">Receptor</keyword>
<evidence type="ECO:0000256" key="6">
    <source>
        <dbReference type="ARBA" id="ARBA00023136"/>
    </source>
</evidence>
<evidence type="ECO:0000256" key="1">
    <source>
        <dbReference type="ARBA" id="ARBA00004651"/>
    </source>
</evidence>
<keyword evidence="2" id="KW-1003">Cell membrane</keyword>
<dbReference type="InterPro" id="IPR000276">
    <property type="entry name" value="GPCR_Rhodpsn"/>
</dbReference>
<gene>
    <name evidence="11" type="ORF">PMEA_00024360</name>
</gene>
<dbReference type="Gene3D" id="1.20.1070.10">
    <property type="entry name" value="Rhodopsin 7-helix transmembrane proteins"/>
    <property type="match status" value="1"/>
</dbReference>
<dbReference type="CDD" id="cd00637">
    <property type="entry name" value="7tm_classA_rhodopsin-like"/>
    <property type="match status" value="1"/>
</dbReference>
<feature type="transmembrane region" description="Helical" evidence="9">
    <location>
        <begin position="26"/>
        <end position="52"/>
    </location>
</feature>
<evidence type="ECO:0000313" key="12">
    <source>
        <dbReference type="Proteomes" id="UP001159428"/>
    </source>
</evidence>
<dbReference type="Proteomes" id="UP001159428">
    <property type="component" value="Unassembled WGS sequence"/>
</dbReference>
<dbReference type="InterPro" id="IPR050569">
    <property type="entry name" value="TAAR"/>
</dbReference>
<keyword evidence="3 9" id="KW-0812">Transmembrane</keyword>
<dbReference type="GO" id="GO:0005886">
    <property type="term" value="C:plasma membrane"/>
    <property type="evidence" value="ECO:0007669"/>
    <property type="project" value="UniProtKB-SubCell"/>
</dbReference>
<comment type="caution">
    <text evidence="11">The sequence shown here is derived from an EMBL/GenBank/DDBJ whole genome shotgun (WGS) entry which is preliminary data.</text>
</comment>